<dbReference type="RefSeq" id="WP_317902770.1">
    <property type="nucleotide sequence ID" value="NZ_JAIRBC010000018.1"/>
</dbReference>
<dbReference type="AlphaFoldDB" id="A0AAE3JTL8"/>
<evidence type="ECO:0000313" key="2">
    <source>
        <dbReference type="Proteomes" id="UP001200642"/>
    </source>
</evidence>
<dbReference type="PROSITE" id="PS51257">
    <property type="entry name" value="PROKAR_LIPOPROTEIN"/>
    <property type="match status" value="1"/>
</dbReference>
<gene>
    <name evidence="1" type="ORF">K8352_12775</name>
</gene>
<proteinExistence type="predicted"/>
<protein>
    <submittedName>
        <fullName evidence="1">Uncharacterized protein</fullName>
    </submittedName>
</protein>
<keyword evidence="2" id="KW-1185">Reference proteome</keyword>
<name>A0AAE3JTL8_9FLAO</name>
<accession>A0AAE3JTL8</accession>
<comment type="caution">
    <text evidence="1">The sequence shown here is derived from an EMBL/GenBank/DDBJ whole genome shotgun (WGS) entry which is preliminary data.</text>
</comment>
<dbReference type="EMBL" id="JAIRBC010000018">
    <property type="protein sequence ID" value="MCG2461627.1"/>
    <property type="molecule type" value="Genomic_DNA"/>
</dbReference>
<dbReference type="Proteomes" id="UP001200642">
    <property type="component" value="Unassembled WGS sequence"/>
</dbReference>
<reference evidence="1" key="1">
    <citation type="submission" date="2023-02" db="EMBL/GenBank/DDBJ databases">
        <title>Genome of Flavobacteriaceae gen. nov. sp. strain F89.</title>
        <authorList>
            <person name="Wang Y."/>
        </authorList>
    </citation>
    <scope>NUCLEOTIDE SEQUENCE</scope>
    <source>
        <strain evidence="1">F89</strain>
    </source>
</reference>
<evidence type="ECO:0000313" key="1">
    <source>
        <dbReference type="EMBL" id="MCG2461627.1"/>
    </source>
</evidence>
<sequence>MKDLNRQLMIKRSFCILFLVVFCSCNFENNKRTKKNEPITVEVWYGDVQDFGKIGLPQKRINILGNAKAKSGIASLSYSLNGKSAIPLTLGSDLHRLAGTGDFNVDIDRSLLHPGKNSLKFIAKDSSDNHFEKDIRINYIDTEKWPLPYSIRWKDVKQIQDVAQVVDGHWEITKSGLHNKDVFYDRIVAIGDDTWQDYEVSTTVTFHSFTPPALGPPTYEISHAAISSRFPGYDNDSLQPHRKWYPIGATSEFRLTANLDSCRWRIYDGPKPDLPQFYAEQPVSEYRSIELNKRYNMKNRVETLEGNSTRYSAKLWAFGEEEPQQWDLVGIENDENVHKGSALLVAHNTSVTFGDVYVSKIVQD</sequence>
<organism evidence="1 2">
    <name type="scientific">Cerina litoralis</name>
    <dbReference type="NCBI Taxonomy" id="2874477"/>
    <lineage>
        <taxon>Bacteria</taxon>
        <taxon>Pseudomonadati</taxon>
        <taxon>Bacteroidota</taxon>
        <taxon>Flavobacteriia</taxon>
        <taxon>Flavobacteriales</taxon>
        <taxon>Flavobacteriaceae</taxon>
        <taxon>Cerina</taxon>
    </lineage>
</organism>